<accession>A0A3G5A9S7</accession>
<proteinExistence type="predicted"/>
<protein>
    <submittedName>
        <fullName evidence="2">Uncharacterized protein</fullName>
    </submittedName>
</protein>
<sequence>MGRSTSATRKRSAARRRSVARAVAEAARRTASNPCGRGKKLRRGYSRQSRSGSK</sequence>
<gene>
    <name evidence="2" type="ORF">Hyperionvirus16_1</name>
</gene>
<feature type="compositionally biased region" description="Low complexity" evidence="1">
    <location>
        <begin position="20"/>
        <end position="32"/>
    </location>
</feature>
<reference evidence="2" key="1">
    <citation type="submission" date="2018-10" db="EMBL/GenBank/DDBJ databases">
        <title>Hidden diversity of soil giant viruses.</title>
        <authorList>
            <person name="Schulz F."/>
            <person name="Alteio L."/>
            <person name="Goudeau D."/>
            <person name="Ryan E.M."/>
            <person name="Malmstrom R.R."/>
            <person name="Blanchard J."/>
            <person name="Woyke T."/>
        </authorList>
    </citation>
    <scope>NUCLEOTIDE SEQUENCE</scope>
    <source>
        <strain evidence="2">HYV1</strain>
    </source>
</reference>
<dbReference type="EMBL" id="MK072398">
    <property type="protein sequence ID" value="AYV84026.1"/>
    <property type="molecule type" value="Genomic_DNA"/>
</dbReference>
<name>A0A3G5A9S7_9VIRU</name>
<organism evidence="2">
    <name type="scientific">Hyperionvirus sp</name>
    <dbReference type="NCBI Taxonomy" id="2487770"/>
    <lineage>
        <taxon>Viruses</taxon>
        <taxon>Varidnaviria</taxon>
        <taxon>Bamfordvirae</taxon>
        <taxon>Nucleocytoviricota</taxon>
        <taxon>Megaviricetes</taxon>
        <taxon>Imitervirales</taxon>
        <taxon>Mimiviridae</taxon>
        <taxon>Klosneuvirinae</taxon>
    </lineage>
</organism>
<evidence type="ECO:0000313" key="2">
    <source>
        <dbReference type="EMBL" id="AYV84026.1"/>
    </source>
</evidence>
<evidence type="ECO:0000256" key="1">
    <source>
        <dbReference type="SAM" id="MobiDB-lite"/>
    </source>
</evidence>
<feature type="non-terminal residue" evidence="2">
    <location>
        <position position="54"/>
    </location>
</feature>
<feature type="region of interest" description="Disordered" evidence="1">
    <location>
        <begin position="1"/>
        <end position="54"/>
    </location>
</feature>
<feature type="compositionally biased region" description="Basic residues" evidence="1">
    <location>
        <begin position="8"/>
        <end position="19"/>
    </location>
</feature>